<protein>
    <recommendedName>
        <fullName evidence="4">DUF2157 domain-containing protein</fullName>
    </recommendedName>
</protein>
<feature type="transmembrane region" description="Helical" evidence="1">
    <location>
        <begin position="61"/>
        <end position="80"/>
    </location>
</feature>
<feature type="transmembrane region" description="Helical" evidence="1">
    <location>
        <begin position="155"/>
        <end position="175"/>
    </location>
</feature>
<dbReference type="Proteomes" id="UP001549313">
    <property type="component" value="Unassembled WGS sequence"/>
</dbReference>
<evidence type="ECO:0008006" key="4">
    <source>
        <dbReference type="Google" id="ProtNLM"/>
    </source>
</evidence>
<feature type="transmembrane region" description="Helical" evidence="1">
    <location>
        <begin position="181"/>
        <end position="201"/>
    </location>
</feature>
<keyword evidence="1" id="KW-0472">Membrane</keyword>
<comment type="caution">
    <text evidence="2">The sequence shown here is derived from an EMBL/GenBank/DDBJ whole genome shotgun (WGS) entry which is preliminary data.</text>
</comment>
<reference evidence="2 3" key="1">
    <citation type="submission" date="2024-06" db="EMBL/GenBank/DDBJ databases">
        <title>Sorghum-associated microbial communities from plants grown in Nebraska, USA.</title>
        <authorList>
            <person name="Schachtman D."/>
        </authorList>
    </citation>
    <scope>NUCLEOTIDE SEQUENCE [LARGE SCALE GENOMIC DNA]</scope>
    <source>
        <strain evidence="2 3">2814</strain>
    </source>
</reference>
<keyword evidence="1" id="KW-1133">Transmembrane helix</keyword>
<evidence type="ECO:0000313" key="2">
    <source>
        <dbReference type="EMBL" id="MET4682413.1"/>
    </source>
</evidence>
<proteinExistence type="predicted"/>
<accession>A0ABV2R7Y8</accession>
<gene>
    <name evidence="2" type="ORF">ABIE19_000322</name>
</gene>
<evidence type="ECO:0000256" key="1">
    <source>
        <dbReference type="SAM" id="Phobius"/>
    </source>
</evidence>
<feature type="transmembrane region" description="Helical" evidence="1">
    <location>
        <begin position="129"/>
        <end position="148"/>
    </location>
</feature>
<evidence type="ECO:0000313" key="3">
    <source>
        <dbReference type="Proteomes" id="UP001549313"/>
    </source>
</evidence>
<feature type="transmembrane region" description="Helical" evidence="1">
    <location>
        <begin position="101"/>
        <end position="123"/>
    </location>
</feature>
<dbReference type="EMBL" id="JBEPTF010000001">
    <property type="protein sequence ID" value="MET4682413.1"/>
    <property type="molecule type" value="Genomic_DNA"/>
</dbReference>
<feature type="transmembrane region" description="Helical" evidence="1">
    <location>
        <begin position="28"/>
        <end position="49"/>
    </location>
</feature>
<name>A0ABV2R7Y8_9CAUL</name>
<sequence length="211" mass="22769">MPEKPRTPEADLAFLRSIVEGGGPKGHLTLGVAYLAGGLLYGGQCLFHIGQFMGWIRWPDLANLAVVVGVLLAFTAVMVWSVREDRKAPQPGPMATRTMNAAFSATGMANLAIVAIFGAGAVREQDFSIWLYYPAVVFAFQAAAWYVAWELKKRVWMLAVAIGGWLTAAALGLLVRDPGPYLVVCTAALFLLFAAPGWVMTRDALKARAAR</sequence>
<organism evidence="2 3">
    <name type="scientific">Brevundimonas faecalis</name>
    <dbReference type="NCBI Taxonomy" id="947378"/>
    <lineage>
        <taxon>Bacteria</taxon>
        <taxon>Pseudomonadati</taxon>
        <taxon>Pseudomonadota</taxon>
        <taxon>Alphaproteobacteria</taxon>
        <taxon>Caulobacterales</taxon>
        <taxon>Caulobacteraceae</taxon>
        <taxon>Brevundimonas</taxon>
    </lineage>
</organism>
<dbReference type="RefSeq" id="WP_354087362.1">
    <property type="nucleotide sequence ID" value="NZ_JBEPTF010000001.1"/>
</dbReference>
<keyword evidence="3" id="KW-1185">Reference proteome</keyword>
<keyword evidence="1" id="KW-0812">Transmembrane</keyword>